<evidence type="ECO:0000313" key="2">
    <source>
        <dbReference type="EMBL" id="MBT0653201.1"/>
    </source>
</evidence>
<dbReference type="InterPro" id="IPR007569">
    <property type="entry name" value="DUF559"/>
</dbReference>
<dbReference type="EMBL" id="JAHCVK010000003">
    <property type="protein sequence ID" value="MBT0653201.1"/>
    <property type="molecule type" value="Genomic_DNA"/>
</dbReference>
<dbReference type="Proteomes" id="UP000756860">
    <property type="component" value="Unassembled WGS sequence"/>
</dbReference>
<dbReference type="Gene3D" id="3.40.960.10">
    <property type="entry name" value="VSR Endonuclease"/>
    <property type="match status" value="1"/>
</dbReference>
<comment type="caution">
    <text evidence="2">The sequence shown here is derived from an EMBL/GenBank/DDBJ whole genome shotgun (WGS) entry which is preliminary data.</text>
</comment>
<dbReference type="CDD" id="cd01038">
    <property type="entry name" value="Endonuclease_DUF559"/>
    <property type="match status" value="1"/>
</dbReference>
<evidence type="ECO:0000313" key="3">
    <source>
        <dbReference type="Proteomes" id="UP000756860"/>
    </source>
</evidence>
<reference evidence="2 3" key="1">
    <citation type="submission" date="2021-05" db="EMBL/GenBank/DDBJ databases">
        <title>The draft genome of Geobacter luticola JCM 17780.</title>
        <authorList>
            <person name="Xu Z."/>
            <person name="Masuda Y."/>
            <person name="Itoh H."/>
            <person name="Senoo K."/>
        </authorList>
    </citation>
    <scope>NUCLEOTIDE SEQUENCE [LARGE SCALE GENOMIC DNA]</scope>
    <source>
        <strain evidence="2 3">JCM 17780</strain>
    </source>
</reference>
<accession>A0ABS5SCV3</accession>
<dbReference type="SUPFAM" id="SSF52980">
    <property type="entry name" value="Restriction endonuclease-like"/>
    <property type="match status" value="1"/>
</dbReference>
<dbReference type="RefSeq" id="WP_214175208.1">
    <property type="nucleotide sequence ID" value="NZ_JAHCVK010000003.1"/>
</dbReference>
<dbReference type="PANTHER" id="PTHR38590:SF1">
    <property type="entry name" value="BLL0828 PROTEIN"/>
    <property type="match status" value="1"/>
</dbReference>
<protein>
    <submittedName>
        <fullName evidence="2">DUF559 domain-containing protein</fullName>
    </submittedName>
</protein>
<proteinExistence type="predicted"/>
<gene>
    <name evidence="2" type="ORF">KI810_09050</name>
</gene>
<name>A0ABS5SCV3_9BACT</name>
<evidence type="ECO:0000259" key="1">
    <source>
        <dbReference type="Pfam" id="PF04480"/>
    </source>
</evidence>
<dbReference type="InterPro" id="IPR047216">
    <property type="entry name" value="Endonuclease_DUF559_bact"/>
</dbReference>
<dbReference type="PANTHER" id="PTHR38590">
    <property type="entry name" value="BLL0828 PROTEIN"/>
    <property type="match status" value="1"/>
</dbReference>
<keyword evidence="3" id="KW-1185">Reference proteome</keyword>
<organism evidence="2 3">
    <name type="scientific">Geomobilimonas luticola</name>
    <dbReference type="NCBI Taxonomy" id="1114878"/>
    <lineage>
        <taxon>Bacteria</taxon>
        <taxon>Pseudomonadati</taxon>
        <taxon>Thermodesulfobacteriota</taxon>
        <taxon>Desulfuromonadia</taxon>
        <taxon>Geobacterales</taxon>
        <taxon>Geobacteraceae</taxon>
        <taxon>Geomobilimonas</taxon>
    </lineage>
</organism>
<sequence length="142" mass="16324">MSGDKGGFEGSHIHNKSAIKDRRKALRNNATPAEKKLWSILQHSNLKGYKFRRQHSVGYYILDFYCPSERLAIELDGDSHFTDDAITYDKERTAFLNALNIRVIRFLNSDVFDNLEEVCNQILTELNTYHPKRTTPPSGHPS</sequence>
<feature type="domain" description="DUF559" evidence="1">
    <location>
        <begin position="19"/>
        <end position="126"/>
    </location>
</feature>
<dbReference type="Pfam" id="PF04480">
    <property type="entry name" value="DUF559"/>
    <property type="match status" value="1"/>
</dbReference>
<dbReference type="InterPro" id="IPR011335">
    <property type="entry name" value="Restrct_endonuc-II-like"/>
</dbReference>